<name>A0ABM9EFP6_9HYPH</name>
<protein>
    <submittedName>
        <fullName evidence="2">Cupin_5 domain-containing protein</fullName>
    </submittedName>
</protein>
<feature type="domain" description="DUF985" evidence="1">
    <location>
        <begin position="16"/>
        <end position="143"/>
    </location>
</feature>
<dbReference type="CDD" id="cd06121">
    <property type="entry name" value="cupin_YML079wp"/>
    <property type="match status" value="1"/>
</dbReference>
<keyword evidence="3" id="KW-1185">Reference proteome</keyword>
<dbReference type="Gene3D" id="2.60.120.10">
    <property type="entry name" value="Jelly Rolls"/>
    <property type="match status" value="1"/>
</dbReference>
<evidence type="ECO:0000313" key="3">
    <source>
        <dbReference type="Proteomes" id="UP001152604"/>
    </source>
</evidence>
<dbReference type="PANTHER" id="PTHR33387:SF3">
    <property type="entry name" value="DUF985 DOMAIN-CONTAINING PROTEIN"/>
    <property type="match status" value="1"/>
</dbReference>
<gene>
    <name evidence="2" type="ORF">MES4922_90122</name>
</gene>
<dbReference type="InterPro" id="IPR014710">
    <property type="entry name" value="RmlC-like_jellyroll"/>
</dbReference>
<comment type="caution">
    <text evidence="2">The sequence shown here is derived from an EMBL/GenBank/DDBJ whole genome shotgun (WGS) entry which is preliminary data.</text>
</comment>
<proteinExistence type="predicted"/>
<evidence type="ECO:0000259" key="1">
    <source>
        <dbReference type="Pfam" id="PF06172"/>
    </source>
</evidence>
<dbReference type="Pfam" id="PF06172">
    <property type="entry name" value="Cupin_5"/>
    <property type="match status" value="1"/>
</dbReference>
<dbReference type="PANTHER" id="PTHR33387">
    <property type="entry name" value="RMLC-LIKE JELLY ROLL FOLD PROTEIN"/>
    <property type="match status" value="1"/>
</dbReference>
<dbReference type="SUPFAM" id="SSF51182">
    <property type="entry name" value="RmlC-like cupins"/>
    <property type="match status" value="1"/>
</dbReference>
<organism evidence="2 3">
    <name type="scientific">Mesorhizobium ventifaucium</name>
    <dbReference type="NCBI Taxonomy" id="666020"/>
    <lineage>
        <taxon>Bacteria</taxon>
        <taxon>Pseudomonadati</taxon>
        <taxon>Pseudomonadota</taxon>
        <taxon>Alphaproteobacteria</taxon>
        <taxon>Hyphomicrobiales</taxon>
        <taxon>Phyllobacteriaceae</taxon>
        <taxon>Mesorhizobium</taxon>
    </lineage>
</organism>
<dbReference type="Proteomes" id="UP001152604">
    <property type="component" value="Unassembled WGS sequence"/>
</dbReference>
<dbReference type="EMBL" id="CAKXZS010000089">
    <property type="protein sequence ID" value="CAH2408185.1"/>
    <property type="molecule type" value="Genomic_DNA"/>
</dbReference>
<dbReference type="InterPro" id="IPR039935">
    <property type="entry name" value="YML079W-like"/>
</dbReference>
<reference evidence="2" key="1">
    <citation type="submission" date="2022-03" db="EMBL/GenBank/DDBJ databases">
        <authorList>
            <person name="Brunel B."/>
        </authorList>
    </citation>
    <scope>NUCLEOTIDE SEQUENCE</scope>
    <source>
        <strain evidence="2">STM4922sample</strain>
    </source>
</reference>
<sequence>MVWNHDVLEIMTSSAEIIATLGLKPHPEGGWYAETFRDGAEGARGHSTAIYFLLEQEQVSAWHRVKDAAEVWHFYAGAPLALSMHRENGPVIEQVLGTALAAGERPQIVVPAGWWQSARSLGEWTLVGCTVAPGFVFAAFELAEPGWSPNPAGNPS</sequence>
<dbReference type="InterPro" id="IPR011051">
    <property type="entry name" value="RmlC_Cupin_sf"/>
</dbReference>
<accession>A0ABM9EFP6</accession>
<evidence type="ECO:0000313" key="2">
    <source>
        <dbReference type="EMBL" id="CAH2408185.1"/>
    </source>
</evidence>
<dbReference type="InterPro" id="IPR009327">
    <property type="entry name" value="Cupin_DUF985"/>
</dbReference>